<dbReference type="PANTHER" id="PTHR35134:SF2">
    <property type="entry name" value="NUCLEOTIDASE YQFW-RELATED"/>
    <property type="match status" value="1"/>
</dbReference>
<reference evidence="2 3" key="1">
    <citation type="submission" date="2016-07" db="EMBL/GenBank/DDBJ databases">
        <title>Pervasive Adenine N6-methylation of Active Genes in Fungi.</title>
        <authorList>
            <consortium name="DOE Joint Genome Institute"/>
            <person name="Mondo S.J."/>
            <person name="Dannebaum R.O."/>
            <person name="Kuo R.C."/>
            <person name="Labutti K."/>
            <person name="Haridas S."/>
            <person name="Kuo A."/>
            <person name="Salamov A."/>
            <person name="Ahrendt S.R."/>
            <person name="Lipzen A."/>
            <person name="Sullivan W."/>
            <person name="Andreopoulos W.B."/>
            <person name="Clum A."/>
            <person name="Lindquist E."/>
            <person name="Daum C."/>
            <person name="Ramamoorthy G.K."/>
            <person name="Gryganskyi A."/>
            <person name="Culley D."/>
            <person name="Magnuson J.K."/>
            <person name="James T.Y."/>
            <person name="O'Malley M.A."/>
            <person name="Stajich J.E."/>
            <person name="Spatafora J.W."/>
            <person name="Visel A."/>
            <person name="Grigoriev I.V."/>
        </authorList>
    </citation>
    <scope>NUCLEOTIDE SEQUENCE [LARGE SCALE GENOMIC DNA]</scope>
    <source>
        <strain evidence="2 3">NRRL 3301</strain>
    </source>
</reference>
<dbReference type="GO" id="GO:0009264">
    <property type="term" value="P:deoxyribonucleotide catabolic process"/>
    <property type="evidence" value="ECO:0007669"/>
    <property type="project" value="InterPro"/>
</dbReference>
<feature type="active site" description="Proton donor" evidence="1">
    <location>
        <position position="17"/>
    </location>
</feature>
<dbReference type="InterPro" id="IPR023214">
    <property type="entry name" value="HAD_sf"/>
</dbReference>
<dbReference type="Proteomes" id="UP000242146">
    <property type="component" value="Unassembled WGS sequence"/>
</dbReference>
<dbReference type="InterPro" id="IPR010708">
    <property type="entry name" value="5'(3')-deoxyribonucleotidase"/>
</dbReference>
<dbReference type="SUPFAM" id="SSF56784">
    <property type="entry name" value="HAD-like"/>
    <property type="match status" value="1"/>
</dbReference>
<evidence type="ECO:0000313" key="2">
    <source>
        <dbReference type="EMBL" id="ORX56737.1"/>
    </source>
</evidence>
<name>A0A1X2GLR7_9FUNG</name>
<gene>
    <name evidence="2" type="ORF">DM01DRAFT_1334298</name>
</gene>
<protein>
    <recommendedName>
        <fullName evidence="4">HAD-like protein</fullName>
    </recommendedName>
</protein>
<organism evidence="2 3">
    <name type="scientific">Hesseltinella vesiculosa</name>
    <dbReference type="NCBI Taxonomy" id="101127"/>
    <lineage>
        <taxon>Eukaryota</taxon>
        <taxon>Fungi</taxon>
        <taxon>Fungi incertae sedis</taxon>
        <taxon>Mucoromycota</taxon>
        <taxon>Mucoromycotina</taxon>
        <taxon>Mucoromycetes</taxon>
        <taxon>Mucorales</taxon>
        <taxon>Cunninghamellaceae</taxon>
        <taxon>Hesseltinella</taxon>
    </lineage>
</organism>
<dbReference type="Pfam" id="PF06941">
    <property type="entry name" value="NT5C"/>
    <property type="match status" value="1"/>
</dbReference>
<dbReference type="GO" id="GO:0008253">
    <property type="term" value="F:5'-nucleotidase activity"/>
    <property type="evidence" value="ECO:0007669"/>
    <property type="project" value="InterPro"/>
</dbReference>
<dbReference type="InterPro" id="IPR036412">
    <property type="entry name" value="HAD-like_sf"/>
</dbReference>
<comment type="caution">
    <text evidence="2">The sequence shown here is derived from an EMBL/GenBank/DDBJ whole genome shotgun (WGS) entry which is preliminary data.</text>
</comment>
<dbReference type="InterPro" id="IPR052419">
    <property type="entry name" value="5_3-deoxyribonucleotidase-like"/>
</dbReference>
<evidence type="ECO:0000256" key="1">
    <source>
        <dbReference type="PIRSR" id="PIRSR610708-1"/>
    </source>
</evidence>
<sequence length="240" mass="28071">MPSIVREPPKTIAVNLDGTLCHTLEALLHWHNETFHTHYELQDMTTADLWKVWGGSQEDACQKIRQFYQSDYFTNIRPINDFALEALKMLKKRKFHLVIITSRQQFIAEETKRFVDKHYPGIFESIYFCNLGLSESEQLEFISKSKAAFCQDIGVDVLIDNQLEHASECASFGIEVLLYDRLGKYRWNQHPCSQPLTRVKTWRDIIHQHFPRPSSPLKNMCFSTLQGDGHRLVVQEDWIV</sequence>
<keyword evidence="3" id="KW-1185">Reference proteome</keyword>
<dbReference type="OrthoDB" id="10248475at2759"/>
<dbReference type="EMBL" id="MCGT01000009">
    <property type="protein sequence ID" value="ORX56737.1"/>
    <property type="molecule type" value="Genomic_DNA"/>
</dbReference>
<evidence type="ECO:0008006" key="4">
    <source>
        <dbReference type="Google" id="ProtNLM"/>
    </source>
</evidence>
<accession>A0A1X2GLR7</accession>
<dbReference type="Gene3D" id="3.40.50.1000">
    <property type="entry name" value="HAD superfamily/HAD-like"/>
    <property type="match status" value="1"/>
</dbReference>
<dbReference type="STRING" id="101127.A0A1X2GLR7"/>
<dbReference type="AlphaFoldDB" id="A0A1X2GLR7"/>
<proteinExistence type="predicted"/>
<evidence type="ECO:0000313" key="3">
    <source>
        <dbReference type="Proteomes" id="UP000242146"/>
    </source>
</evidence>
<dbReference type="PANTHER" id="PTHR35134">
    <property type="entry name" value="NUCLEOTIDASE YQFW-RELATED"/>
    <property type="match status" value="1"/>
</dbReference>